<evidence type="ECO:0000313" key="1">
    <source>
        <dbReference type="EMBL" id="KAJ9128387.1"/>
    </source>
</evidence>
<gene>
    <name evidence="1" type="ORF">QFC24_000680</name>
</gene>
<sequence>MAQENGFIDLIIPSQANAPGDAPHTQSAPSTEEFNKANKDIVLGTKVISEKLQEHVDFEIKRLAKEGKVPGVEEEAEMEKEETDKNNDADKDGDVEMRDVTTIPDTEATIKTGKAIPKSALDKESKEDGTGDEELIQPQYKNLVGPTTGGMFSPIDVQKELRAVADRRKRIKLGRMTRLGDDYGVSGYAKPSLPSVCAYTVFDNGEG</sequence>
<evidence type="ECO:0000313" key="2">
    <source>
        <dbReference type="Proteomes" id="UP001234202"/>
    </source>
</evidence>
<name>A0ACC2XYG7_9TREE</name>
<accession>A0ACC2XYG7</accession>
<dbReference type="EMBL" id="JASBWV010000001">
    <property type="protein sequence ID" value="KAJ9128387.1"/>
    <property type="molecule type" value="Genomic_DNA"/>
</dbReference>
<proteinExistence type="predicted"/>
<reference evidence="1" key="1">
    <citation type="submission" date="2023-04" db="EMBL/GenBank/DDBJ databases">
        <title>Draft Genome sequencing of Naganishia species isolated from polar environments using Oxford Nanopore Technology.</title>
        <authorList>
            <person name="Leo P."/>
            <person name="Venkateswaran K."/>
        </authorList>
    </citation>
    <scope>NUCLEOTIDE SEQUENCE</scope>
    <source>
        <strain evidence="1">DBVPG 5303</strain>
    </source>
</reference>
<keyword evidence="2" id="KW-1185">Reference proteome</keyword>
<organism evidence="1 2">
    <name type="scientific">Naganishia onofrii</name>
    <dbReference type="NCBI Taxonomy" id="1851511"/>
    <lineage>
        <taxon>Eukaryota</taxon>
        <taxon>Fungi</taxon>
        <taxon>Dikarya</taxon>
        <taxon>Basidiomycota</taxon>
        <taxon>Agaricomycotina</taxon>
        <taxon>Tremellomycetes</taxon>
        <taxon>Filobasidiales</taxon>
        <taxon>Filobasidiaceae</taxon>
        <taxon>Naganishia</taxon>
    </lineage>
</organism>
<dbReference type="Proteomes" id="UP001234202">
    <property type="component" value="Unassembled WGS sequence"/>
</dbReference>
<comment type="caution">
    <text evidence="1">The sequence shown here is derived from an EMBL/GenBank/DDBJ whole genome shotgun (WGS) entry which is preliminary data.</text>
</comment>
<protein>
    <submittedName>
        <fullName evidence="1">Uncharacterized protein</fullName>
    </submittedName>
</protein>